<keyword evidence="3" id="KW-1185">Reference proteome</keyword>
<dbReference type="KEGG" id="kol:Kole_0344"/>
<evidence type="ECO:0000256" key="1">
    <source>
        <dbReference type="SAM" id="MobiDB-lite"/>
    </source>
</evidence>
<reference evidence="2 3" key="1">
    <citation type="submission" date="2009-06" db="EMBL/GenBank/DDBJ databases">
        <title>Complete sequence of Thermotogales bacterium TBF 19.5.1.</title>
        <authorList>
            <consortium name="US DOE Joint Genome Institute"/>
            <person name="Lucas S."/>
            <person name="Copeland A."/>
            <person name="Lapidus A."/>
            <person name="Glavina del Rio T."/>
            <person name="Tice H."/>
            <person name="Bruce D."/>
            <person name="Goodwin L."/>
            <person name="Pitluck S."/>
            <person name="Chertkov O."/>
            <person name="Brettin T."/>
            <person name="Detter J.C."/>
            <person name="Han C."/>
            <person name="Schmutz J."/>
            <person name="Larimer F."/>
            <person name="Land M."/>
            <person name="Hauser L."/>
            <person name="Kyrpides N."/>
            <person name="Ovchinnikova G."/>
            <person name="Noll K."/>
        </authorList>
    </citation>
    <scope>NUCLEOTIDE SEQUENCE [LARGE SCALE GENOMIC DNA]</scope>
    <source>
        <strain evidence="3">ATCC BAA-1733 / DSM 21960 / TBF 19.5.1</strain>
    </source>
</reference>
<evidence type="ECO:0000313" key="3">
    <source>
        <dbReference type="Proteomes" id="UP000002382"/>
    </source>
</evidence>
<name>C5CDI5_KOSOT</name>
<dbReference type="RefSeq" id="WP_012744856.1">
    <property type="nucleotide sequence ID" value="NC_012785.1"/>
</dbReference>
<dbReference type="STRING" id="521045.Kole_0344"/>
<protein>
    <submittedName>
        <fullName evidence="2">Uncharacterized protein</fullName>
    </submittedName>
</protein>
<sequence length="57" mass="6434">MVFKKTSKNISTSPRIVAQIDLIKMAKSGDKQANDEVLRRLGSKNDKRTDEDGQSQR</sequence>
<organism evidence="2 3">
    <name type="scientific">Kosmotoga olearia (strain ATCC BAA-1733 / DSM 21960 / TBF 19.5.1)</name>
    <dbReference type="NCBI Taxonomy" id="521045"/>
    <lineage>
        <taxon>Bacteria</taxon>
        <taxon>Thermotogati</taxon>
        <taxon>Thermotogota</taxon>
        <taxon>Thermotogae</taxon>
        <taxon>Kosmotogales</taxon>
        <taxon>Kosmotogaceae</taxon>
        <taxon>Kosmotoga</taxon>
    </lineage>
</organism>
<accession>C5CDI5</accession>
<dbReference type="OrthoDB" id="9913649at2"/>
<proteinExistence type="predicted"/>
<reference evidence="2 3" key="2">
    <citation type="journal article" date="2011" name="J. Bacteriol.">
        <title>Genome Sequence of Kosmotoga olearia Strain TBF 19.5.1, a Thermophilic Bacterium with a Wide Growth Temperature Range, Isolated from the Troll B Oil Platform in the North Sea.</title>
        <authorList>
            <person name="Swithers K.S."/>
            <person name="Dipippo J.L."/>
            <person name="Bruce D.C."/>
            <person name="Detter C."/>
            <person name="Tapia R."/>
            <person name="Han S."/>
            <person name="Goodwin L.A."/>
            <person name="Han J."/>
            <person name="Woyke T."/>
            <person name="Pitluck S."/>
            <person name="Pennacchio L."/>
            <person name="Nolan M."/>
            <person name="Mikhailova N."/>
            <person name="Land M.L."/>
            <person name="Nesbo C.L."/>
            <person name="Gogarten J.P."/>
            <person name="Noll K.M."/>
        </authorList>
    </citation>
    <scope>NUCLEOTIDE SEQUENCE [LARGE SCALE GENOMIC DNA]</scope>
    <source>
        <strain evidence="3">ATCC BAA-1733 / DSM 21960 / TBF 19.5.1</strain>
    </source>
</reference>
<evidence type="ECO:0000313" key="2">
    <source>
        <dbReference type="EMBL" id="ACR79069.1"/>
    </source>
</evidence>
<gene>
    <name evidence="2" type="ordered locus">Kole_0344</name>
</gene>
<dbReference type="Proteomes" id="UP000002382">
    <property type="component" value="Chromosome"/>
</dbReference>
<dbReference type="EMBL" id="CP001634">
    <property type="protein sequence ID" value="ACR79069.1"/>
    <property type="molecule type" value="Genomic_DNA"/>
</dbReference>
<feature type="compositionally biased region" description="Basic and acidic residues" evidence="1">
    <location>
        <begin position="28"/>
        <end position="51"/>
    </location>
</feature>
<dbReference type="HOGENOM" id="CLU_2990808_0_0_0"/>
<feature type="region of interest" description="Disordered" evidence="1">
    <location>
        <begin position="28"/>
        <end position="57"/>
    </location>
</feature>
<dbReference type="AlphaFoldDB" id="C5CDI5"/>